<dbReference type="OrthoDB" id="153350at2"/>
<comment type="similarity">
    <text evidence="1">Belongs to the enoyl-CoA hydratase/isomerase family.</text>
</comment>
<dbReference type="PANTHER" id="PTHR43149:SF1">
    <property type="entry name" value="DELTA(3,5)-DELTA(2,4)-DIENOYL-COA ISOMERASE, MITOCHONDRIAL"/>
    <property type="match status" value="1"/>
</dbReference>
<dbReference type="InterPro" id="IPR029045">
    <property type="entry name" value="ClpP/crotonase-like_dom_sf"/>
</dbReference>
<proteinExistence type="inferred from homology"/>
<name>A0A4R1HNM6_PSEEN</name>
<dbReference type="GO" id="GO:0016853">
    <property type="term" value="F:isomerase activity"/>
    <property type="evidence" value="ECO:0007669"/>
    <property type="project" value="InterPro"/>
</dbReference>
<evidence type="ECO:0000313" key="2">
    <source>
        <dbReference type="EMBL" id="TCK21980.1"/>
    </source>
</evidence>
<dbReference type="Pfam" id="PF00378">
    <property type="entry name" value="ECH_1"/>
    <property type="match status" value="1"/>
</dbReference>
<evidence type="ECO:0000256" key="1">
    <source>
        <dbReference type="ARBA" id="ARBA00005254"/>
    </source>
</evidence>
<dbReference type="InterPro" id="IPR001753">
    <property type="entry name" value="Enoyl-CoA_hydra/iso"/>
</dbReference>
<dbReference type="RefSeq" id="WP_132430655.1">
    <property type="nucleotide sequence ID" value="NZ_SMFZ01000002.1"/>
</dbReference>
<comment type="caution">
    <text evidence="2">The sequence shown here is derived from an EMBL/GenBank/DDBJ whole genome shotgun (WGS) entry which is preliminary data.</text>
</comment>
<dbReference type="CDD" id="cd06558">
    <property type="entry name" value="crotonase-like"/>
    <property type="match status" value="1"/>
</dbReference>
<dbReference type="Proteomes" id="UP000295560">
    <property type="component" value="Unassembled WGS sequence"/>
</dbReference>
<dbReference type="SUPFAM" id="SSF52096">
    <property type="entry name" value="ClpP/crotonase"/>
    <property type="match status" value="1"/>
</dbReference>
<reference evidence="2 3" key="1">
    <citation type="submission" date="2019-03" db="EMBL/GenBank/DDBJ databases">
        <title>Sequencing the genomes of 1000 actinobacteria strains.</title>
        <authorList>
            <person name="Klenk H.-P."/>
        </authorList>
    </citation>
    <scope>NUCLEOTIDE SEQUENCE [LARGE SCALE GENOMIC DNA]</scope>
    <source>
        <strain evidence="2 3">DSM 44969</strain>
    </source>
</reference>
<evidence type="ECO:0000313" key="3">
    <source>
        <dbReference type="Proteomes" id="UP000295560"/>
    </source>
</evidence>
<dbReference type="PANTHER" id="PTHR43149">
    <property type="entry name" value="ENOYL-COA HYDRATASE"/>
    <property type="match status" value="1"/>
</dbReference>
<dbReference type="InterPro" id="IPR045002">
    <property type="entry name" value="Ech1-like"/>
</dbReference>
<dbReference type="EMBL" id="SMFZ01000002">
    <property type="protein sequence ID" value="TCK21980.1"/>
    <property type="molecule type" value="Genomic_DNA"/>
</dbReference>
<keyword evidence="3" id="KW-1185">Reference proteome</keyword>
<gene>
    <name evidence="2" type="ORF">EV378_5977</name>
</gene>
<dbReference type="AlphaFoldDB" id="A0A4R1HNM6"/>
<organism evidence="2 3">
    <name type="scientific">Pseudonocardia endophytica</name>
    <dbReference type="NCBI Taxonomy" id="401976"/>
    <lineage>
        <taxon>Bacteria</taxon>
        <taxon>Bacillati</taxon>
        <taxon>Actinomycetota</taxon>
        <taxon>Actinomycetes</taxon>
        <taxon>Pseudonocardiales</taxon>
        <taxon>Pseudonocardiaceae</taxon>
        <taxon>Pseudonocardia</taxon>
    </lineage>
</organism>
<sequence>MSTDAASPSYDTILVEHTGDGVLTVTLNRPDVLNAFNEAMRADFGRLWATVRDDASVRSVVLQAAGDRAFSTGLDVTERMADADSPWLDRAAPFAEHEDPGHQLSPKRNAVWKPVVAAVHGMCAGGAFYWVADCDIVICEPGATFFDPHVSYGMVAALEPIALSYRMTFSDVARMALLGLSERMSADRALACGLVTEVVPADDLRARAAQLAAAMARSPAAAIEGTVKALWQSRDSGRSQAIATALMYTQVGNPVGADGLDRASARPPEWWVR</sequence>
<accession>A0A4R1HNM6</accession>
<protein>
    <submittedName>
        <fullName evidence="2">Enoyl-CoA hydratase/carnithine racemase</fullName>
    </submittedName>
</protein>
<dbReference type="Gene3D" id="3.90.226.10">
    <property type="entry name" value="2-enoyl-CoA Hydratase, Chain A, domain 1"/>
    <property type="match status" value="1"/>
</dbReference>